<evidence type="ECO:0000256" key="14">
    <source>
        <dbReference type="SAM" id="MobiDB-lite"/>
    </source>
</evidence>
<dbReference type="SMART" id="SM00747">
    <property type="entry name" value="CFEM"/>
    <property type="match status" value="1"/>
</dbReference>
<evidence type="ECO:0000256" key="11">
    <source>
        <dbReference type="ARBA" id="ARBA00023157"/>
    </source>
</evidence>
<evidence type="ECO:0000256" key="6">
    <source>
        <dbReference type="ARBA" id="ARBA00022617"/>
    </source>
</evidence>
<protein>
    <recommendedName>
        <fullName evidence="16">CFEM domain-containing protein</fullName>
    </recommendedName>
</protein>
<name>A0A8H5BNM0_9AGAR</name>
<evidence type="ECO:0000256" key="2">
    <source>
        <dbReference type="ARBA" id="ARBA00004613"/>
    </source>
</evidence>
<organism evidence="17 18">
    <name type="scientific">Psilocybe cf. subviscida</name>
    <dbReference type="NCBI Taxonomy" id="2480587"/>
    <lineage>
        <taxon>Eukaryota</taxon>
        <taxon>Fungi</taxon>
        <taxon>Dikarya</taxon>
        <taxon>Basidiomycota</taxon>
        <taxon>Agaricomycotina</taxon>
        <taxon>Agaricomycetes</taxon>
        <taxon>Agaricomycetidae</taxon>
        <taxon>Agaricales</taxon>
        <taxon>Agaricineae</taxon>
        <taxon>Strophariaceae</taxon>
        <taxon>Psilocybe</taxon>
    </lineage>
</organism>
<evidence type="ECO:0000256" key="3">
    <source>
        <dbReference type="ARBA" id="ARBA00010031"/>
    </source>
</evidence>
<evidence type="ECO:0000256" key="10">
    <source>
        <dbReference type="ARBA" id="ARBA00023136"/>
    </source>
</evidence>
<keyword evidence="7" id="KW-0479">Metal-binding</keyword>
<dbReference type="Pfam" id="PF05730">
    <property type="entry name" value="CFEM"/>
    <property type="match status" value="1"/>
</dbReference>
<evidence type="ECO:0000256" key="15">
    <source>
        <dbReference type="SAM" id="SignalP"/>
    </source>
</evidence>
<dbReference type="AlphaFoldDB" id="A0A8H5BNM0"/>
<gene>
    <name evidence="17" type="ORF">D9619_010044</name>
</gene>
<evidence type="ECO:0000256" key="9">
    <source>
        <dbReference type="ARBA" id="ARBA00023004"/>
    </source>
</evidence>
<dbReference type="GO" id="GO:0046872">
    <property type="term" value="F:metal ion binding"/>
    <property type="evidence" value="ECO:0007669"/>
    <property type="project" value="UniProtKB-KW"/>
</dbReference>
<evidence type="ECO:0000313" key="17">
    <source>
        <dbReference type="EMBL" id="KAF5325447.1"/>
    </source>
</evidence>
<feature type="region of interest" description="Disordered" evidence="14">
    <location>
        <begin position="97"/>
        <end position="153"/>
    </location>
</feature>
<dbReference type="InterPro" id="IPR008427">
    <property type="entry name" value="Extracellular_membr_CFEM_dom"/>
</dbReference>
<accession>A0A8H5BNM0</accession>
<feature type="signal peptide" evidence="15">
    <location>
        <begin position="1"/>
        <end position="19"/>
    </location>
</feature>
<dbReference type="PROSITE" id="PS52012">
    <property type="entry name" value="CFEM"/>
    <property type="match status" value="1"/>
</dbReference>
<dbReference type="InterPro" id="IPR051735">
    <property type="entry name" value="CFEM_domain"/>
</dbReference>
<keyword evidence="4" id="KW-1003">Cell membrane</keyword>
<sequence length="174" mass="16572">MRFSTVAITLFGAAASASASTLFARQNTLPDCAIPCTMSADFGGCAPTDNHCLCTNQAFVSSTTTCVQKACTGTDLQNALAFSRDLCLKVGVTLTASPSSTPAGSSTPAASTGASSTGAASGASSTPTAPATTAGSTTAGASSPAAPQPTSGALSTSANAVLGLAAAALVALAL</sequence>
<keyword evidence="8 15" id="KW-0732">Signal</keyword>
<dbReference type="OrthoDB" id="3065412at2759"/>
<evidence type="ECO:0000313" key="18">
    <source>
        <dbReference type="Proteomes" id="UP000567179"/>
    </source>
</evidence>
<dbReference type="GO" id="GO:0005886">
    <property type="term" value="C:plasma membrane"/>
    <property type="evidence" value="ECO:0007669"/>
    <property type="project" value="UniProtKB-SubCell"/>
</dbReference>
<feature type="chain" id="PRO_5034670007" description="CFEM domain-containing protein" evidence="15">
    <location>
        <begin position="20"/>
        <end position="174"/>
    </location>
</feature>
<evidence type="ECO:0000256" key="8">
    <source>
        <dbReference type="ARBA" id="ARBA00022729"/>
    </source>
</evidence>
<dbReference type="Proteomes" id="UP000567179">
    <property type="component" value="Unassembled WGS sequence"/>
</dbReference>
<evidence type="ECO:0000256" key="5">
    <source>
        <dbReference type="ARBA" id="ARBA00022525"/>
    </source>
</evidence>
<evidence type="ECO:0000256" key="1">
    <source>
        <dbReference type="ARBA" id="ARBA00004609"/>
    </source>
</evidence>
<feature type="domain" description="CFEM" evidence="16">
    <location>
        <begin position="1"/>
        <end position="117"/>
    </location>
</feature>
<keyword evidence="12" id="KW-0325">Glycoprotein</keyword>
<evidence type="ECO:0000256" key="7">
    <source>
        <dbReference type="ARBA" id="ARBA00022723"/>
    </source>
</evidence>
<evidence type="ECO:0000256" key="12">
    <source>
        <dbReference type="ARBA" id="ARBA00023180"/>
    </source>
</evidence>
<dbReference type="PANTHER" id="PTHR37928:SF2">
    <property type="entry name" value="GPI ANCHORED CFEM DOMAIN PROTEIN (AFU_ORTHOLOGUE AFUA_6G10580)"/>
    <property type="match status" value="1"/>
</dbReference>
<keyword evidence="10" id="KW-0472">Membrane</keyword>
<keyword evidence="6" id="KW-0349">Heme</keyword>
<evidence type="ECO:0000256" key="4">
    <source>
        <dbReference type="ARBA" id="ARBA00022475"/>
    </source>
</evidence>
<reference evidence="17 18" key="1">
    <citation type="journal article" date="2020" name="ISME J.">
        <title>Uncovering the hidden diversity of litter-decomposition mechanisms in mushroom-forming fungi.</title>
        <authorList>
            <person name="Floudas D."/>
            <person name="Bentzer J."/>
            <person name="Ahren D."/>
            <person name="Johansson T."/>
            <person name="Persson P."/>
            <person name="Tunlid A."/>
        </authorList>
    </citation>
    <scope>NUCLEOTIDE SEQUENCE [LARGE SCALE GENOMIC DNA]</scope>
    <source>
        <strain evidence="17 18">CBS 101986</strain>
    </source>
</reference>
<comment type="caution">
    <text evidence="17">The sequence shown here is derived from an EMBL/GenBank/DDBJ whole genome shotgun (WGS) entry which is preliminary data.</text>
</comment>
<keyword evidence="9" id="KW-0408">Iron</keyword>
<proteinExistence type="inferred from homology"/>
<comment type="subcellular location">
    <subcellularLocation>
        <location evidence="1">Cell membrane</location>
        <topology evidence="1">Lipid-anchor</topology>
        <topology evidence="1">GPI-anchor</topology>
    </subcellularLocation>
    <subcellularLocation>
        <location evidence="2">Secreted</location>
    </subcellularLocation>
</comment>
<keyword evidence="11" id="KW-1015">Disulfide bond</keyword>
<evidence type="ECO:0000256" key="13">
    <source>
        <dbReference type="ARBA" id="ARBA00023288"/>
    </source>
</evidence>
<keyword evidence="13" id="KW-0449">Lipoprotein</keyword>
<dbReference type="PANTHER" id="PTHR37928">
    <property type="entry name" value="CFEM DOMAIN PROTEIN (AFU_ORTHOLOGUE AFUA_6G14090)"/>
    <property type="match status" value="1"/>
</dbReference>
<comment type="similarity">
    <text evidence="3">Belongs to the RBT5 family.</text>
</comment>
<keyword evidence="5" id="KW-0964">Secreted</keyword>
<dbReference type="GO" id="GO:0005576">
    <property type="term" value="C:extracellular region"/>
    <property type="evidence" value="ECO:0007669"/>
    <property type="project" value="UniProtKB-SubCell"/>
</dbReference>
<keyword evidence="18" id="KW-1185">Reference proteome</keyword>
<dbReference type="EMBL" id="JAACJJ010000015">
    <property type="protein sequence ID" value="KAF5325447.1"/>
    <property type="molecule type" value="Genomic_DNA"/>
</dbReference>
<evidence type="ECO:0000259" key="16">
    <source>
        <dbReference type="PROSITE" id="PS52012"/>
    </source>
</evidence>